<name>A0A5E7V7T4_PSEFL</name>
<dbReference type="CDD" id="cd16329">
    <property type="entry name" value="LolA_like"/>
    <property type="match status" value="1"/>
</dbReference>
<proteinExistence type="predicted"/>
<keyword evidence="1" id="KW-0732">Signal</keyword>
<organism evidence="2 3">
    <name type="scientific">Pseudomonas fluorescens</name>
    <dbReference type="NCBI Taxonomy" id="294"/>
    <lineage>
        <taxon>Bacteria</taxon>
        <taxon>Pseudomonadati</taxon>
        <taxon>Pseudomonadota</taxon>
        <taxon>Gammaproteobacteria</taxon>
        <taxon>Pseudomonadales</taxon>
        <taxon>Pseudomonadaceae</taxon>
        <taxon>Pseudomonas</taxon>
    </lineage>
</organism>
<evidence type="ECO:0000313" key="3">
    <source>
        <dbReference type="Proteomes" id="UP000381378"/>
    </source>
</evidence>
<dbReference type="Proteomes" id="UP000381378">
    <property type="component" value="Unassembled WGS sequence"/>
</dbReference>
<sequence precursor="true">MNVFKNTLMAAGAAAILVAAQTSWAAISQNDAERLGKDLTPMGAEKAGNKDGTIPVWDGGLSTPPAGFKPEQGYANPFPNEKPLFVITAQNVEQYKDKLSAGMIEMFKKYPTYRMPIYTTHRTFALPQEVYQNVKVQSTKVNLDEKGSLQNYAAPGIGFPIPKTGIEAMYNHLLRWYGGYHWCTNWLPIRPNGDFYKVGYCEDQVQASNMDNPKPNNLYYYYGYYSAPSTLIGTMYLVWEPTDYVKEDRSAWIYNSGQRRVRRAPNVAFDNTDDGTEGMRTTDDWHGFNGSMERYDWKLVGKKEMYIPYNAYKLIDPTLKYADMLDKGFIKPDLMRYELHRVWVVEAKLKDNMSHNYAKRTFYLDEDSWLIASSDAYDGRGNLWRHNTYPLTQLYDVPVMHQRPYMVHDLLSGNLFLGQIDNEIKQPSITFGAKGKVDDFQAEALRRRGM</sequence>
<feature type="chain" id="PRO_5023061257" description="DUF1329 domain-containing protein" evidence="1">
    <location>
        <begin position="26"/>
        <end position="450"/>
    </location>
</feature>
<reference evidence="2 3" key="1">
    <citation type="submission" date="2019-09" db="EMBL/GenBank/DDBJ databases">
        <authorList>
            <person name="Chandra G."/>
            <person name="Truman W A."/>
        </authorList>
    </citation>
    <scope>NUCLEOTIDE SEQUENCE [LARGE SCALE GENOMIC DNA]</scope>
    <source>
        <strain evidence="2">PS928</strain>
    </source>
</reference>
<dbReference type="OrthoDB" id="6751304at2"/>
<dbReference type="Pfam" id="PF07044">
    <property type="entry name" value="DUF1329"/>
    <property type="match status" value="1"/>
</dbReference>
<dbReference type="AlphaFoldDB" id="A0A5E7V7T4"/>
<protein>
    <recommendedName>
        <fullName evidence="4">DUF1329 domain-containing protein</fullName>
    </recommendedName>
</protein>
<accession>A0A5E7V7T4</accession>
<dbReference type="InterPro" id="IPR010752">
    <property type="entry name" value="DUF1329"/>
</dbReference>
<dbReference type="RefSeq" id="WP_150787218.1">
    <property type="nucleotide sequence ID" value="NZ_CABVJF010000017.1"/>
</dbReference>
<dbReference type="EMBL" id="CABVJF010000017">
    <property type="protein sequence ID" value="VVQ15714.1"/>
    <property type="molecule type" value="Genomic_DNA"/>
</dbReference>
<evidence type="ECO:0000256" key="1">
    <source>
        <dbReference type="SAM" id="SignalP"/>
    </source>
</evidence>
<evidence type="ECO:0008006" key="4">
    <source>
        <dbReference type="Google" id="ProtNLM"/>
    </source>
</evidence>
<gene>
    <name evidence="2" type="ORF">PS928_04297</name>
</gene>
<dbReference type="Gene3D" id="2.50.20.10">
    <property type="entry name" value="Lipoprotein localisation LolA/LolB/LppX"/>
    <property type="match status" value="1"/>
</dbReference>
<feature type="signal peptide" evidence="1">
    <location>
        <begin position="1"/>
        <end position="25"/>
    </location>
</feature>
<evidence type="ECO:0000313" key="2">
    <source>
        <dbReference type="EMBL" id="VVQ15714.1"/>
    </source>
</evidence>